<dbReference type="Gene3D" id="3.40.50.12580">
    <property type="match status" value="1"/>
</dbReference>
<sequence>MPATPSLTQRAFGLARRKAGGRVKRGVRRVAGRPLVAWERRSLRPVLSVVMPVYNVEAFVRETLDTVLTQSLHNLEVIAVDDGSTDGSLAILREFERRDARVRVLTQPNSGQGIARNHGVEHAQGEFLAFIDSDDTIPPGAFEHMVDTLRRSGSDFCVGSVRRLRHSQFMRTTWQRTVHQSDRIGTTLDEFPAAMQDIICANRMFRTAFWREQVGGFRGHIAYEDHVPMLTAYVRATKFDILSMVTYNWRIREDHTSTGQQKANIENLLDRIAVKEEAHELLKAEASDFVYDVWVARCLEVDFAPYAAQGLDANEAYRNILGATYRTFCDRATERAWDLVRVYPKVRGQLVAEGRWDDVEDATNYFLSVHQVPPTKVVDGRLVADLPTDLPFARELPAHLLRMAPLEAHFEGVVQKVALHADRVTLTGWMRHRSLDITEAPALSLSLRSGDRTVDLEPEQLTIPEAELWAQLPHAGCARGGFRVEVPFTLLADGSAPWHLQGSVTVDGITSSGAFHYRIPGTSGDQPGSGGGIAGFWDPALGFGLRAAKAATRTPPNGATVHAVELGDGELCFRVRGAGDDLTRATLGNARLSLALIDVKPADDGHALRFETRASEFGATRPAPSGDYTLTLDGRTAVAAPELAGDLPLRLRSAHLGLDVALGPDRTVQLSVVPPLRDDELGKYHQFRLHASYRSATPALTDSVLLASYLGESCTDSQLAIDRHLAATRPDLERVWGVRDWSVQVPDGARAVLLDSAEWYDAVVASRFLCRNIDFGPWLRLRPEQAYLQTFHGYPFKSMGRDFWRSKGFPPGQVRHFASRAAGEWDLILVPSAECEAYYREQYGYTGAVLAAGYPRTDPLVNSDAVQVRRDVLARIGVPEDRTVVLYAPTFRDTLTTRVYAARRFDDLDLDELTRRLGPEYVVLVRGHNNNQREADRVGRAATVVDVTDYPDINDLTLAADVAVLDYSSLRFDWAITGKPMVFFVPDIDSYFSLRAPLFPFEESAPGPWARTTGEVADLLADHEGVARRYAADIAAFNERFNRLNDGRATERVLATFLDETTPWR</sequence>
<dbReference type="OrthoDB" id="8549922at2"/>
<dbReference type="InterPro" id="IPR043148">
    <property type="entry name" value="TagF_C"/>
</dbReference>
<dbReference type="GO" id="GO:0047355">
    <property type="term" value="F:CDP-glycerol glycerophosphotransferase activity"/>
    <property type="evidence" value="ECO:0007669"/>
    <property type="project" value="InterPro"/>
</dbReference>
<dbReference type="CDD" id="cd00761">
    <property type="entry name" value="Glyco_tranf_GTA_type"/>
    <property type="match status" value="1"/>
</dbReference>
<evidence type="ECO:0000256" key="3">
    <source>
        <dbReference type="ARBA" id="ARBA00022475"/>
    </source>
</evidence>
<dbReference type="Gene3D" id="3.40.50.11820">
    <property type="match status" value="1"/>
</dbReference>
<evidence type="ECO:0000256" key="1">
    <source>
        <dbReference type="ARBA" id="ARBA00004202"/>
    </source>
</evidence>
<keyword evidence="4 8" id="KW-0808">Transferase</keyword>
<comment type="subcellular location">
    <subcellularLocation>
        <location evidence="1">Cell membrane</location>
        <topology evidence="1">Peripheral membrane protein</topology>
    </subcellularLocation>
</comment>
<dbReference type="InterPro" id="IPR051612">
    <property type="entry name" value="Teichoic_Acid_Biosynth"/>
</dbReference>
<name>A0A3N0GW97_9ACTN</name>
<proteinExistence type="inferred from homology"/>
<dbReference type="InterPro" id="IPR007554">
    <property type="entry name" value="Glycerophosphate_synth"/>
</dbReference>
<keyword evidence="9" id="KW-1185">Reference proteome</keyword>
<dbReference type="Pfam" id="PF00535">
    <property type="entry name" value="Glycos_transf_2"/>
    <property type="match status" value="1"/>
</dbReference>
<dbReference type="Proteomes" id="UP000279994">
    <property type="component" value="Unassembled WGS sequence"/>
</dbReference>
<dbReference type="EMBL" id="RJSF01000007">
    <property type="protein sequence ID" value="RNM16734.1"/>
    <property type="molecule type" value="Genomic_DNA"/>
</dbReference>
<evidence type="ECO:0000256" key="5">
    <source>
        <dbReference type="ARBA" id="ARBA00022944"/>
    </source>
</evidence>
<feature type="domain" description="Glycosyltransferase 2-like" evidence="7">
    <location>
        <begin position="48"/>
        <end position="206"/>
    </location>
</feature>
<dbReference type="RefSeq" id="WP_123221624.1">
    <property type="nucleotide sequence ID" value="NZ_RJSF01000007.1"/>
</dbReference>
<dbReference type="GO" id="GO:0005886">
    <property type="term" value="C:plasma membrane"/>
    <property type="evidence" value="ECO:0007669"/>
    <property type="project" value="UniProtKB-SubCell"/>
</dbReference>
<dbReference type="InterPro" id="IPR043149">
    <property type="entry name" value="TagF_N"/>
</dbReference>
<reference evidence="8 9" key="1">
    <citation type="submission" date="2018-11" db="EMBL/GenBank/DDBJ databases">
        <authorList>
            <person name="Li F."/>
        </authorList>
    </citation>
    <scope>NUCLEOTIDE SEQUENCE [LARGE SCALE GENOMIC DNA]</scope>
    <source>
        <strain evidence="8 9">Gsoil 818</strain>
    </source>
</reference>
<dbReference type="PANTHER" id="PTHR37316">
    <property type="entry name" value="TEICHOIC ACID GLYCEROL-PHOSPHATE PRIMASE"/>
    <property type="match status" value="1"/>
</dbReference>
<keyword evidence="5" id="KW-0777">Teichoic acid biosynthesis</keyword>
<dbReference type="PANTHER" id="PTHR37316:SF3">
    <property type="entry name" value="TEICHOIC ACID GLYCEROL-PHOSPHATE TRANSFERASE"/>
    <property type="match status" value="1"/>
</dbReference>
<evidence type="ECO:0000256" key="6">
    <source>
        <dbReference type="ARBA" id="ARBA00023136"/>
    </source>
</evidence>
<evidence type="ECO:0000259" key="7">
    <source>
        <dbReference type="Pfam" id="PF00535"/>
    </source>
</evidence>
<evidence type="ECO:0000313" key="8">
    <source>
        <dbReference type="EMBL" id="RNM16734.1"/>
    </source>
</evidence>
<gene>
    <name evidence="8" type="ORF">EFL26_04255</name>
</gene>
<organism evidence="8 9">
    <name type="scientific">Nocardioides pocheonensis</name>
    <dbReference type="NCBI Taxonomy" id="661485"/>
    <lineage>
        <taxon>Bacteria</taxon>
        <taxon>Bacillati</taxon>
        <taxon>Actinomycetota</taxon>
        <taxon>Actinomycetes</taxon>
        <taxon>Propionibacteriales</taxon>
        <taxon>Nocardioidaceae</taxon>
        <taxon>Nocardioides</taxon>
    </lineage>
</organism>
<accession>A0A3N0GW97</accession>
<dbReference type="Gene3D" id="3.90.550.10">
    <property type="entry name" value="Spore Coat Polysaccharide Biosynthesis Protein SpsA, Chain A"/>
    <property type="match status" value="1"/>
</dbReference>
<evidence type="ECO:0000256" key="4">
    <source>
        <dbReference type="ARBA" id="ARBA00022679"/>
    </source>
</evidence>
<dbReference type="AlphaFoldDB" id="A0A3N0GW97"/>
<dbReference type="SUPFAM" id="SSF53756">
    <property type="entry name" value="UDP-Glycosyltransferase/glycogen phosphorylase"/>
    <property type="match status" value="1"/>
</dbReference>
<dbReference type="InterPro" id="IPR029044">
    <property type="entry name" value="Nucleotide-diphossugar_trans"/>
</dbReference>
<protein>
    <submittedName>
        <fullName evidence="8">Glycosyltransferase</fullName>
    </submittedName>
</protein>
<dbReference type="SUPFAM" id="SSF53448">
    <property type="entry name" value="Nucleotide-diphospho-sugar transferases"/>
    <property type="match status" value="1"/>
</dbReference>
<keyword evidence="3" id="KW-1003">Cell membrane</keyword>
<comment type="similarity">
    <text evidence="2">Belongs to the CDP-glycerol glycerophosphotransferase family.</text>
</comment>
<evidence type="ECO:0000313" key="9">
    <source>
        <dbReference type="Proteomes" id="UP000279994"/>
    </source>
</evidence>
<dbReference type="Pfam" id="PF04464">
    <property type="entry name" value="Glyphos_transf"/>
    <property type="match status" value="1"/>
</dbReference>
<keyword evidence="6" id="KW-0472">Membrane</keyword>
<dbReference type="GO" id="GO:0019350">
    <property type="term" value="P:teichoic acid biosynthetic process"/>
    <property type="evidence" value="ECO:0007669"/>
    <property type="project" value="UniProtKB-KW"/>
</dbReference>
<evidence type="ECO:0000256" key="2">
    <source>
        <dbReference type="ARBA" id="ARBA00010488"/>
    </source>
</evidence>
<comment type="caution">
    <text evidence="8">The sequence shown here is derived from an EMBL/GenBank/DDBJ whole genome shotgun (WGS) entry which is preliminary data.</text>
</comment>
<dbReference type="InterPro" id="IPR001173">
    <property type="entry name" value="Glyco_trans_2-like"/>
</dbReference>